<dbReference type="CDD" id="cd04301">
    <property type="entry name" value="NAT_SF"/>
    <property type="match status" value="1"/>
</dbReference>
<dbReference type="HOGENOM" id="CLU_119999_1_0_5"/>
<dbReference type="EMBL" id="CP001074">
    <property type="protein sequence ID" value="ACE93088.1"/>
    <property type="molecule type" value="Genomic_DNA"/>
</dbReference>
<evidence type="ECO:0000259" key="2">
    <source>
        <dbReference type="PROSITE" id="PS51186"/>
    </source>
</evidence>
<dbReference type="GO" id="GO:0008080">
    <property type="term" value="F:N-acetyltransferase activity"/>
    <property type="evidence" value="ECO:0007669"/>
    <property type="project" value="InterPro"/>
</dbReference>
<dbReference type="KEGG" id="rec:RHECIAT_CH0004159"/>
<reference evidence="3 4" key="1">
    <citation type="submission" date="2008-04" db="EMBL/GenBank/DDBJ databases">
        <title>Genome diversity and DNA divergence of Rhizobium etli.</title>
        <authorList>
            <person name="Gonzalez V."/>
            <person name="Acosta J.L."/>
            <person name="Santamaria R.I."/>
            <person name="Bustos P."/>
            <person name="Hernandez-Gonzalez I.L."/>
            <person name="Fernandez J.L."/>
            <person name="Diaz R."/>
            <person name="Flores M."/>
            <person name="Mora J."/>
            <person name="Palacios R."/>
            <person name="Davila G."/>
        </authorList>
    </citation>
    <scope>NUCLEOTIDE SEQUENCE [LARGE SCALE GENOMIC DNA]</scope>
    <source>
        <strain evidence="3 4">CIAT 652</strain>
    </source>
</reference>
<dbReference type="AlphaFoldDB" id="B3PQ76"/>
<dbReference type="PANTHER" id="PTHR13947">
    <property type="entry name" value="GNAT FAMILY N-ACETYLTRANSFERASE"/>
    <property type="match status" value="1"/>
</dbReference>
<evidence type="ECO:0000256" key="1">
    <source>
        <dbReference type="ARBA" id="ARBA00022679"/>
    </source>
</evidence>
<dbReference type="PANTHER" id="PTHR13947:SF37">
    <property type="entry name" value="LD18367P"/>
    <property type="match status" value="1"/>
</dbReference>
<dbReference type="EC" id="2.3.1.-" evidence="3"/>
<dbReference type="Gene3D" id="3.40.630.30">
    <property type="match status" value="1"/>
</dbReference>
<dbReference type="Proteomes" id="UP000008817">
    <property type="component" value="Chromosome"/>
</dbReference>
<gene>
    <name evidence="3" type="ordered locus">RHECIAT_CH0004159</name>
</gene>
<sequence length="159" mass="17606">MTIDIRILRDELPGQITGLAREARQEGHFHVARLVDEWSVGDNRFARDGERLLGAFVDEALVGIGGMTLEPAIPAALRMRRFYVRPDMRGRGVGHMLALALLEHARRFRSFVTVHAGKDGAAKFWESLGFQPVGQDCYSHILELPGAGRNGLGSDDTVR</sequence>
<evidence type="ECO:0000313" key="3">
    <source>
        <dbReference type="EMBL" id="ACE93088.1"/>
    </source>
</evidence>
<dbReference type="InterPro" id="IPR050769">
    <property type="entry name" value="NAT_camello-type"/>
</dbReference>
<dbReference type="InterPro" id="IPR000182">
    <property type="entry name" value="GNAT_dom"/>
</dbReference>
<accession>B3PQ76</accession>
<dbReference type="Pfam" id="PF00583">
    <property type="entry name" value="Acetyltransf_1"/>
    <property type="match status" value="1"/>
</dbReference>
<dbReference type="InterPro" id="IPR016181">
    <property type="entry name" value="Acyl_CoA_acyltransferase"/>
</dbReference>
<dbReference type="SUPFAM" id="SSF55729">
    <property type="entry name" value="Acyl-CoA N-acyltransferases (Nat)"/>
    <property type="match status" value="1"/>
</dbReference>
<evidence type="ECO:0000313" key="4">
    <source>
        <dbReference type="Proteomes" id="UP000008817"/>
    </source>
</evidence>
<dbReference type="PROSITE" id="PS51186">
    <property type="entry name" value="GNAT"/>
    <property type="match status" value="1"/>
</dbReference>
<feature type="domain" description="N-acetyltransferase" evidence="2">
    <location>
        <begin position="3"/>
        <end position="147"/>
    </location>
</feature>
<dbReference type="eggNOG" id="COG0456">
    <property type="taxonomic scope" value="Bacteria"/>
</dbReference>
<proteinExistence type="predicted"/>
<keyword evidence="3" id="KW-0012">Acyltransferase</keyword>
<organism evidence="3 4">
    <name type="scientific">Rhizobium etli (strain CIAT 652)</name>
    <dbReference type="NCBI Taxonomy" id="491916"/>
    <lineage>
        <taxon>Bacteria</taxon>
        <taxon>Pseudomonadati</taxon>
        <taxon>Pseudomonadota</taxon>
        <taxon>Alphaproteobacteria</taxon>
        <taxon>Hyphomicrobiales</taxon>
        <taxon>Rhizobiaceae</taxon>
        <taxon>Rhizobium/Agrobacterium group</taxon>
        <taxon>Rhizobium</taxon>
    </lineage>
</organism>
<name>B3PQ76_RHIE6</name>
<protein>
    <submittedName>
        <fullName evidence="3">Putative acetyltransferase protein, GNAT family</fullName>
        <ecNumber evidence="3">2.3.1.-</ecNumber>
    </submittedName>
</protein>
<keyword evidence="1 3" id="KW-0808">Transferase</keyword>